<gene>
    <name evidence="1" type="ORF">RUE5091_01278</name>
</gene>
<accession>A0A0P1I6E4</accession>
<evidence type="ECO:0000313" key="1">
    <source>
        <dbReference type="EMBL" id="CUJ92965.1"/>
    </source>
</evidence>
<dbReference type="STRING" id="1715692.RUE5091_01278"/>
<organism evidence="1 2">
    <name type="scientific">Ruegeria denitrificans</name>
    <dbReference type="NCBI Taxonomy" id="1715692"/>
    <lineage>
        <taxon>Bacteria</taxon>
        <taxon>Pseudomonadati</taxon>
        <taxon>Pseudomonadota</taxon>
        <taxon>Alphaproteobacteria</taxon>
        <taxon>Rhodobacterales</taxon>
        <taxon>Roseobacteraceae</taxon>
        <taxon>Ruegeria</taxon>
    </lineage>
</organism>
<dbReference type="AlphaFoldDB" id="A0A0P1I6E4"/>
<evidence type="ECO:0000313" key="2">
    <source>
        <dbReference type="Proteomes" id="UP000051260"/>
    </source>
</evidence>
<protein>
    <submittedName>
        <fullName evidence="1">Uncharacterized protein</fullName>
    </submittedName>
</protein>
<dbReference type="EMBL" id="CYUD01000003">
    <property type="protein sequence ID" value="CUJ92965.1"/>
    <property type="molecule type" value="Genomic_DNA"/>
</dbReference>
<name>A0A0P1I6E4_9RHOB</name>
<proteinExistence type="predicted"/>
<keyword evidence="2" id="KW-1185">Reference proteome</keyword>
<dbReference type="Proteomes" id="UP000051260">
    <property type="component" value="Unassembled WGS sequence"/>
</dbReference>
<reference evidence="2" key="1">
    <citation type="submission" date="2015-09" db="EMBL/GenBank/DDBJ databases">
        <authorList>
            <person name="Rodrigo-Torres L."/>
            <person name="Arahal D.R."/>
        </authorList>
    </citation>
    <scope>NUCLEOTIDE SEQUENCE [LARGE SCALE GENOMIC DNA]</scope>
    <source>
        <strain evidence="2">CECT 5091</strain>
    </source>
</reference>
<sequence length="35" mass="3872">MFKIREAAEKHGKNTPLWLDGSALPSLDALNMDCV</sequence>